<dbReference type="Pfam" id="PF01535">
    <property type="entry name" value="PPR"/>
    <property type="match status" value="4"/>
</dbReference>
<comment type="caution">
    <text evidence="6">The sequence shown here is derived from an EMBL/GenBank/DDBJ whole genome shotgun (WGS) entry which is preliminary data.</text>
</comment>
<dbReference type="FunFam" id="1.25.40.10:FF:000031">
    <property type="entry name" value="Pentatricopeptide repeat-containing protein mitochondrial"/>
    <property type="match status" value="1"/>
</dbReference>
<dbReference type="OrthoDB" id="731539at2759"/>
<dbReference type="Pfam" id="PF20431">
    <property type="entry name" value="E_motif"/>
    <property type="match status" value="1"/>
</dbReference>
<feature type="repeat" description="PPR" evidence="3">
    <location>
        <begin position="573"/>
        <end position="603"/>
    </location>
</feature>
<feature type="repeat" description="PPR" evidence="3">
    <location>
        <begin position="239"/>
        <end position="273"/>
    </location>
</feature>
<dbReference type="AlphaFoldDB" id="A0A7J7L6B0"/>
<dbReference type="GO" id="GO:0003723">
    <property type="term" value="F:RNA binding"/>
    <property type="evidence" value="ECO:0007669"/>
    <property type="project" value="InterPro"/>
</dbReference>
<evidence type="ECO:0000256" key="1">
    <source>
        <dbReference type="ARBA" id="ARBA00022737"/>
    </source>
</evidence>
<comment type="similarity">
    <text evidence="2">Belongs to the PPR family. PCMP-E subfamily.</text>
</comment>
<reference evidence="6 7" key="1">
    <citation type="journal article" date="2020" name="IScience">
        <title>Genome Sequencing of the Endangered Kingdonia uniflora (Circaeasteraceae, Ranunculales) Reveals Potential Mechanisms of Evolutionary Specialization.</title>
        <authorList>
            <person name="Sun Y."/>
            <person name="Deng T."/>
            <person name="Zhang A."/>
            <person name="Moore M.J."/>
            <person name="Landis J.B."/>
            <person name="Lin N."/>
            <person name="Zhang H."/>
            <person name="Zhang X."/>
            <person name="Huang J."/>
            <person name="Zhang X."/>
            <person name="Sun H."/>
            <person name="Wang H."/>
        </authorList>
    </citation>
    <scope>NUCLEOTIDE SEQUENCE [LARGE SCALE GENOMIC DNA]</scope>
    <source>
        <strain evidence="6">TB1705</strain>
        <tissue evidence="6">Leaf</tissue>
    </source>
</reference>
<sequence length="888" mass="98545">MSVILATPSSPPPISLPQHHLLNSTKTSKPQNFTPTVSLKLCKTIKEIKQKHGHIIKTCPIQSSPSKLTKLILACIEIATIDSLNYAKKAFELFSPNGDMGCLLFMVNSLIRGYSSIGIGYESLLLYTRMLHEGIVPDKFTYPFLLSGCTKGRAWKEGVQVHGSLVKMGLSDDAFIDNSLIHFYAECGEMELSQRVFDKMSERNVVSWTSLVCGYGRGDCPKEAVELFFGMVEFGVIPNSVTMTCVISACAKMGNLEMCERVYGYIRDCGIGLNGVVVNALVDMYMKCKAVETAKAVFDEATDRNLVLYNTMMSNYVRVGMAEEAFIVLAEMLQLYLRPDKVTVMAIVTACSELGNLGFGRQTYCYILRNGLNGFDSVSNSVIDMYMKFGEPKLALRVFDLMLSKTVVSWNTMIAGFIRNSDMESAFRFFKEMPEKNLVSWNTMVGALVQDSLFVEVFELFRMMQTEEVKADKVTMVGVASACGYLGSLELAKWIHAYIDKNEIQCDVQLSAALVNMYARCGDPKISMQLFDKIGEKDVSAWTTAIGAMGMEGDGRRAVELFHEMIADGVKPDGVAYVTILTACSHSGLLEEGRSLFRSMKNDYGISPQIVHYGCMVDLLGRAGLLEEALELIEKMQIEPNDVIWGTLLAACRTHNNVELATFVADRITKLASERTGIFILLSNIYASAGKWTDMANVRMQLKENGLHKLPGSSSIEVNGAFHEFTSSGVSHGQITHITKMLDEISCRLKDAGHVPDLTNVLLDVDDQEKEYTLIRHSEKLATAFGLISTDQGALIRIVKNLRMCSDCHSFTKLVSEIYNREIVVSDNNRVTEVPESGASPTEWYAVKAFPCSCKTPFQQEYGVQHTHPHTPPKYAKPELGEEYAHTA</sequence>
<evidence type="ECO:0000256" key="3">
    <source>
        <dbReference type="PROSITE-ProRule" id="PRU00708"/>
    </source>
</evidence>
<dbReference type="InterPro" id="IPR002885">
    <property type="entry name" value="PPR_rpt"/>
</dbReference>
<keyword evidence="1" id="KW-0677">Repeat</keyword>
<evidence type="ECO:0000259" key="5">
    <source>
        <dbReference type="Pfam" id="PF14432"/>
    </source>
</evidence>
<dbReference type="Gene3D" id="1.25.40.10">
    <property type="entry name" value="Tetratricopeptide repeat domain"/>
    <property type="match status" value="5"/>
</dbReference>
<dbReference type="EMBL" id="JACGCM010002614">
    <property type="protein sequence ID" value="KAF6138120.1"/>
    <property type="molecule type" value="Genomic_DNA"/>
</dbReference>
<proteinExistence type="inferred from homology"/>
<keyword evidence="7" id="KW-1185">Reference proteome</keyword>
<protein>
    <recommendedName>
        <fullName evidence="5">DYW domain-containing protein</fullName>
    </recommendedName>
</protein>
<feature type="domain" description="DYW" evidence="5">
    <location>
        <begin position="753"/>
        <end position="833"/>
    </location>
</feature>
<dbReference type="InterPro" id="IPR046848">
    <property type="entry name" value="E_motif"/>
</dbReference>
<dbReference type="FunFam" id="1.25.40.10:FF:001238">
    <property type="entry name" value="Pentatricopeptide repeat-containing protein At3g22690"/>
    <property type="match status" value="1"/>
</dbReference>
<accession>A0A7J7L6B0</accession>
<dbReference type="PANTHER" id="PTHR47926">
    <property type="entry name" value="PENTATRICOPEPTIDE REPEAT-CONTAINING PROTEIN"/>
    <property type="match status" value="1"/>
</dbReference>
<feature type="repeat" description="PPR" evidence="3">
    <location>
        <begin position="204"/>
        <end position="238"/>
    </location>
</feature>
<feature type="region of interest" description="Disordered" evidence="4">
    <location>
        <begin position="864"/>
        <end position="888"/>
    </location>
</feature>
<feature type="compositionally biased region" description="Basic and acidic residues" evidence="4">
    <location>
        <begin position="876"/>
        <end position="888"/>
    </location>
</feature>
<dbReference type="Pfam" id="PF13041">
    <property type="entry name" value="PPR_2"/>
    <property type="match status" value="4"/>
</dbReference>
<feature type="repeat" description="PPR" evidence="3">
    <location>
        <begin position="538"/>
        <end position="572"/>
    </location>
</feature>
<gene>
    <name evidence="6" type="ORF">GIB67_033534</name>
</gene>
<dbReference type="PROSITE" id="PS51375">
    <property type="entry name" value="PPR"/>
    <property type="match status" value="6"/>
</dbReference>
<dbReference type="InterPro" id="IPR046960">
    <property type="entry name" value="PPR_At4g14850-like_plant"/>
</dbReference>
<dbReference type="InterPro" id="IPR011990">
    <property type="entry name" value="TPR-like_helical_dom_sf"/>
</dbReference>
<dbReference type="Pfam" id="PF14432">
    <property type="entry name" value="DYW_deaminase"/>
    <property type="match status" value="1"/>
</dbReference>
<evidence type="ECO:0000256" key="2">
    <source>
        <dbReference type="ARBA" id="ARBA00061659"/>
    </source>
</evidence>
<dbReference type="NCBIfam" id="TIGR00756">
    <property type="entry name" value="PPR"/>
    <property type="match status" value="8"/>
</dbReference>
<dbReference type="FunFam" id="1.25.40.10:FF:000344">
    <property type="entry name" value="Pentatricopeptide repeat-containing protein"/>
    <property type="match status" value="1"/>
</dbReference>
<organism evidence="6 7">
    <name type="scientific">Kingdonia uniflora</name>
    <dbReference type="NCBI Taxonomy" id="39325"/>
    <lineage>
        <taxon>Eukaryota</taxon>
        <taxon>Viridiplantae</taxon>
        <taxon>Streptophyta</taxon>
        <taxon>Embryophyta</taxon>
        <taxon>Tracheophyta</taxon>
        <taxon>Spermatophyta</taxon>
        <taxon>Magnoliopsida</taxon>
        <taxon>Ranunculales</taxon>
        <taxon>Circaeasteraceae</taxon>
        <taxon>Kingdonia</taxon>
    </lineage>
</organism>
<feature type="repeat" description="PPR" evidence="3">
    <location>
        <begin position="406"/>
        <end position="440"/>
    </location>
</feature>
<dbReference type="Proteomes" id="UP000541444">
    <property type="component" value="Unassembled WGS sequence"/>
</dbReference>
<dbReference type="GO" id="GO:0009451">
    <property type="term" value="P:RNA modification"/>
    <property type="evidence" value="ECO:0007669"/>
    <property type="project" value="InterPro"/>
</dbReference>
<evidence type="ECO:0000313" key="7">
    <source>
        <dbReference type="Proteomes" id="UP000541444"/>
    </source>
</evidence>
<feature type="repeat" description="PPR" evidence="3">
    <location>
        <begin position="305"/>
        <end position="339"/>
    </location>
</feature>
<dbReference type="GO" id="GO:0008270">
    <property type="term" value="F:zinc ion binding"/>
    <property type="evidence" value="ECO:0007669"/>
    <property type="project" value="InterPro"/>
</dbReference>
<name>A0A7J7L6B0_9MAGN</name>
<dbReference type="FunFam" id="1.25.40.10:FF:000280">
    <property type="entry name" value="Pentatricopeptide repeat-containing protein"/>
    <property type="match status" value="1"/>
</dbReference>
<dbReference type="FunFam" id="1.25.40.10:FF:000436">
    <property type="entry name" value="Pentatricopeptide repeat-containing protein At5g39350 family"/>
    <property type="match status" value="1"/>
</dbReference>
<evidence type="ECO:0000313" key="6">
    <source>
        <dbReference type="EMBL" id="KAF6138120.1"/>
    </source>
</evidence>
<dbReference type="InterPro" id="IPR032867">
    <property type="entry name" value="DYW_dom"/>
</dbReference>
<evidence type="ECO:0000256" key="4">
    <source>
        <dbReference type="SAM" id="MobiDB-lite"/>
    </source>
</evidence>